<evidence type="ECO:0000256" key="1">
    <source>
        <dbReference type="SAM" id="SignalP"/>
    </source>
</evidence>
<evidence type="ECO:0008006" key="4">
    <source>
        <dbReference type="Google" id="ProtNLM"/>
    </source>
</evidence>
<keyword evidence="3" id="KW-1185">Reference proteome</keyword>
<dbReference type="EMBL" id="FXTE01000002">
    <property type="protein sequence ID" value="SMO58088.1"/>
    <property type="molecule type" value="Genomic_DNA"/>
</dbReference>
<gene>
    <name evidence="2" type="ORF">SAMN06265380_102395</name>
</gene>
<dbReference type="RefSeq" id="WP_142635900.1">
    <property type="nucleotide sequence ID" value="NZ_CANMDC010000002.1"/>
</dbReference>
<accession>A0A521CF86</accession>
<dbReference type="OrthoDB" id="7863611at2"/>
<feature type="chain" id="PRO_5022164614" description="Membrane-bound lysozyme-inhibitor of c-type lysozyme" evidence="1">
    <location>
        <begin position="18"/>
        <end position="111"/>
    </location>
</feature>
<keyword evidence="1" id="KW-0732">Signal</keyword>
<sequence length="111" mass="12473">MKKLAILLIFMPFTALAEERVFECQSPDEQHPEMAAKLIKYEDQNKGRIKIGDIDKEVDVFPGLDTLTYLYIGEDHTLSYNVHPQKGTFDFSASGSRTGWGKGTCTEITGQ</sequence>
<evidence type="ECO:0000313" key="3">
    <source>
        <dbReference type="Proteomes" id="UP000319555"/>
    </source>
</evidence>
<name>A0A521CF86_9RHOB</name>
<dbReference type="AlphaFoldDB" id="A0A521CF86"/>
<evidence type="ECO:0000313" key="2">
    <source>
        <dbReference type="EMBL" id="SMO58088.1"/>
    </source>
</evidence>
<dbReference type="Proteomes" id="UP000319555">
    <property type="component" value="Unassembled WGS sequence"/>
</dbReference>
<protein>
    <recommendedName>
        <fullName evidence="4">Membrane-bound lysozyme-inhibitor of c-type lysozyme</fullName>
    </recommendedName>
</protein>
<feature type="signal peptide" evidence="1">
    <location>
        <begin position="1"/>
        <end position="17"/>
    </location>
</feature>
<reference evidence="2 3" key="1">
    <citation type="submission" date="2017-05" db="EMBL/GenBank/DDBJ databases">
        <authorList>
            <person name="Varghese N."/>
            <person name="Submissions S."/>
        </authorList>
    </citation>
    <scope>NUCLEOTIDE SEQUENCE [LARGE SCALE GENOMIC DNA]</scope>
    <source>
        <strain evidence="2 3">DSM 28009</strain>
    </source>
</reference>
<proteinExistence type="predicted"/>
<organism evidence="2 3">
    <name type="scientific">Ruegeria faecimaris</name>
    <dbReference type="NCBI Taxonomy" id="686389"/>
    <lineage>
        <taxon>Bacteria</taxon>
        <taxon>Pseudomonadati</taxon>
        <taxon>Pseudomonadota</taxon>
        <taxon>Alphaproteobacteria</taxon>
        <taxon>Rhodobacterales</taxon>
        <taxon>Roseobacteraceae</taxon>
        <taxon>Ruegeria</taxon>
    </lineage>
</organism>